<protein>
    <submittedName>
        <fullName evidence="1">Uncharacterized protein</fullName>
    </submittedName>
</protein>
<accession>B8I9N5</accession>
<proteinExistence type="predicted"/>
<reference evidence="1 2" key="1">
    <citation type="submission" date="2009-01" db="EMBL/GenBank/DDBJ databases">
        <title>Complete sequence of chromosome of Methylobacterium nodulans ORS 2060.</title>
        <authorList>
            <consortium name="US DOE Joint Genome Institute"/>
            <person name="Lucas S."/>
            <person name="Copeland A."/>
            <person name="Lapidus A."/>
            <person name="Glavina del Rio T."/>
            <person name="Dalin E."/>
            <person name="Tice H."/>
            <person name="Bruce D."/>
            <person name="Goodwin L."/>
            <person name="Pitluck S."/>
            <person name="Sims D."/>
            <person name="Brettin T."/>
            <person name="Detter J.C."/>
            <person name="Han C."/>
            <person name="Larimer F."/>
            <person name="Land M."/>
            <person name="Hauser L."/>
            <person name="Kyrpides N."/>
            <person name="Ivanova N."/>
            <person name="Marx C.J."/>
            <person name="Richardson P."/>
        </authorList>
    </citation>
    <scope>NUCLEOTIDE SEQUENCE [LARGE SCALE GENOMIC DNA]</scope>
    <source>
        <strain evidence="2">LMG 21967 / CNCM I-2342 / ORS 2060</strain>
    </source>
</reference>
<dbReference type="Proteomes" id="UP000008207">
    <property type="component" value="Chromosome"/>
</dbReference>
<keyword evidence="2" id="KW-1185">Reference proteome</keyword>
<dbReference type="KEGG" id="mno:Mnod_0244"/>
<dbReference type="EMBL" id="CP001349">
    <property type="protein sequence ID" value="ACL55288.1"/>
    <property type="molecule type" value="Genomic_DNA"/>
</dbReference>
<sequence>MGGLLPFVLLIGMSEERHLRTFGGALFSGHYLSQKRA</sequence>
<evidence type="ECO:0000313" key="1">
    <source>
        <dbReference type="EMBL" id="ACL55288.1"/>
    </source>
</evidence>
<dbReference type="AlphaFoldDB" id="B8I9N5"/>
<name>B8I9N5_METNO</name>
<gene>
    <name evidence="1" type="ordered locus">Mnod_0244</name>
</gene>
<evidence type="ECO:0000313" key="2">
    <source>
        <dbReference type="Proteomes" id="UP000008207"/>
    </source>
</evidence>
<organism evidence="1 2">
    <name type="scientific">Methylobacterium nodulans (strain LMG 21967 / CNCM I-2342 / ORS 2060)</name>
    <dbReference type="NCBI Taxonomy" id="460265"/>
    <lineage>
        <taxon>Bacteria</taxon>
        <taxon>Pseudomonadati</taxon>
        <taxon>Pseudomonadota</taxon>
        <taxon>Alphaproteobacteria</taxon>
        <taxon>Hyphomicrobiales</taxon>
        <taxon>Methylobacteriaceae</taxon>
        <taxon>Methylobacterium</taxon>
    </lineage>
</organism>
<dbReference type="HOGENOM" id="CLU_3345828_0_0_5"/>